<reference evidence="3" key="1">
    <citation type="journal article" date="2010" name="Nat. Biotechnol.">
        <title>Draft genome sequence of the oilseed species Ricinus communis.</title>
        <authorList>
            <person name="Chan A.P."/>
            <person name="Crabtree J."/>
            <person name="Zhao Q."/>
            <person name="Lorenzi H."/>
            <person name="Orvis J."/>
            <person name="Puiu D."/>
            <person name="Melake-Berhan A."/>
            <person name="Jones K.M."/>
            <person name="Redman J."/>
            <person name="Chen G."/>
            <person name="Cahoon E.B."/>
            <person name="Gedil M."/>
            <person name="Stanke M."/>
            <person name="Haas B.J."/>
            <person name="Wortman J.R."/>
            <person name="Fraser-Liggett C.M."/>
            <person name="Ravel J."/>
            <person name="Rabinowicz P.D."/>
        </authorList>
    </citation>
    <scope>NUCLEOTIDE SEQUENCE [LARGE SCALE GENOMIC DNA]</scope>
    <source>
        <strain evidence="3">cv. Hale</strain>
    </source>
</reference>
<organism evidence="2 3">
    <name type="scientific">Ricinus communis</name>
    <name type="common">Castor bean</name>
    <dbReference type="NCBI Taxonomy" id="3988"/>
    <lineage>
        <taxon>Eukaryota</taxon>
        <taxon>Viridiplantae</taxon>
        <taxon>Streptophyta</taxon>
        <taxon>Embryophyta</taxon>
        <taxon>Tracheophyta</taxon>
        <taxon>Spermatophyta</taxon>
        <taxon>Magnoliopsida</taxon>
        <taxon>eudicotyledons</taxon>
        <taxon>Gunneridae</taxon>
        <taxon>Pentapetalae</taxon>
        <taxon>rosids</taxon>
        <taxon>fabids</taxon>
        <taxon>Malpighiales</taxon>
        <taxon>Euphorbiaceae</taxon>
        <taxon>Acalyphoideae</taxon>
        <taxon>Acalypheae</taxon>
        <taxon>Ricinus</taxon>
    </lineage>
</organism>
<dbReference type="EMBL" id="EQ973791">
    <property type="protein sequence ID" value="EEF46924.1"/>
    <property type="molecule type" value="Genomic_DNA"/>
</dbReference>
<sequence>MVGEERERLIYINRSGDINEMIGAGAYNDKPLIFSSSVIVGPTLGEQKNLGPANAKFSSKESGPPER</sequence>
<protein>
    <submittedName>
        <fullName evidence="2">Uncharacterized protein</fullName>
    </submittedName>
</protein>
<evidence type="ECO:0000256" key="1">
    <source>
        <dbReference type="SAM" id="MobiDB-lite"/>
    </source>
</evidence>
<dbReference type="Proteomes" id="UP000008311">
    <property type="component" value="Unassembled WGS sequence"/>
</dbReference>
<proteinExistence type="predicted"/>
<evidence type="ECO:0000313" key="3">
    <source>
        <dbReference type="Proteomes" id="UP000008311"/>
    </source>
</evidence>
<accession>B9RP06</accession>
<dbReference type="AlphaFoldDB" id="B9RP06"/>
<keyword evidence="3" id="KW-1185">Reference proteome</keyword>
<name>B9RP06_RICCO</name>
<feature type="region of interest" description="Disordered" evidence="1">
    <location>
        <begin position="45"/>
        <end position="67"/>
    </location>
</feature>
<dbReference type="InParanoid" id="B9RP06"/>
<evidence type="ECO:0000313" key="2">
    <source>
        <dbReference type="EMBL" id="EEF46924.1"/>
    </source>
</evidence>
<gene>
    <name evidence="2" type="ORF">RCOM_0922800</name>
</gene>